<dbReference type="Pfam" id="PF00873">
    <property type="entry name" value="ACR_tran"/>
    <property type="match status" value="1"/>
</dbReference>
<dbReference type="Gene3D" id="1.20.1640.10">
    <property type="entry name" value="Multidrug efflux transporter AcrB transmembrane domain"/>
    <property type="match status" value="1"/>
</dbReference>
<evidence type="ECO:0000313" key="1">
    <source>
        <dbReference type="EMBL" id="MFH7566638.1"/>
    </source>
</evidence>
<reference evidence="1 2" key="1">
    <citation type="submission" date="2024-08" db="EMBL/GenBank/DDBJ databases">
        <title>Oceanimonas smirnovii Genome sequencing and assembly.</title>
        <authorList>
            <person name="Tang B."/>
        </authorList>
    </citation>
    <scope>NUCLEOTIDE SEQUENCE [LARGE SCALE GENOMIC DNA]</scope>
    <source>
        <strain evidence="1 2">OS2020-119</strain>
    </source>
</reference>
<dbReference type="PANTHER" id="PTHR32063">
    <property type="match status" value="1"/>
</dbReference>
<accession>A0ABW7P567</accession>
<gene>
    <name evidence="1" type="ORF">AB9R89_15225</name>
</gene>
<dbReference type="EMBL" id="JBGFTR010000130">
    <property type="protein sequence ID" value="MFH7566638.1"/>
    <property type="molecule type" value="Genomic_DNA"/>
</dbReference>
<dbReference type="Gene3D" id="3.30.70.1320">
    <property type="entry name" value="Multidrug efflux transporter AcrB pore domain like"/>
    <property type="match status" value="1"/>
</dbReference>
<name>A0ABW7P567_9GAMM</name>
<dbReference type="Proteomes" id="UP001610706">
    <property type="component" value="Unassembled WGS sequence"/>
</dbReference>
<dbReference type="Gene3D" id="3.30.2090.10">
    <property type="entry name" value="Multidrug efflux transporter AcrB TolC docking domain, DN and DC subdomains"/>
    <property type="match status" value="1"/>
</dbReference>
<feature type="non-terminal residue" evidence="1">
    <location>
        <position position="77"/>
    </location>
</feature>
<protein>
    <submittedName>
        <fullName evidence="1">Efflux RND transporter permease subunit</fullName>
    </submittedName>
</protein>
<dbReference type="InterPro" id="IPR027463">
    <property type="entry name" value="AcrB_DN_DC_subdom"/>
</dbReference>
<proteinExistence type="predicted"/>
<comment type="caution">
    <text evidence="1">The sequence shown here is derived from an EMBL/GenBank/DDBJ whole genome shotgun (WGS) entry which is preliminary data.</text>
</comment>
<dbReference type="PANTHER" id="PTHR32063:SF24">
    <property type="entry name" value="CATION EFFLUX SYSTEM (ACRB_ACRD_ACRF FAMILY)"/>
    <property type="match status" value="1"/>
</dbReference>
<dbReference type="SUPFAM" id="SSF82693">
    <property type="entry name" value="Multidrug efflux transporter AcrB pore domain, PN1, PN2, PC1 and PC2 subdomains"/>
    <property type="match status" value="1"/>
</dbReference>
<organism evidence="1 2">
    <name type="scientific">Oceanimonas smirnovii</name>
    <dbReference type="NCBI Taxonomy" id="264574"/>
    <lineage>
        <taxon>Bacteria</taxon>
        <taxon>Pseudomonadati</taxon>
        <taxon>Pseudomonadota</taxon>
        <taxon>Gammaproteobacteria</taxon>
        <taxon>Aeromonadales</taxon>
        <taxon>Aeromonadaceae</taxon>
        <taxon>Oceanimonas</taxon>
    </lineage>
</organism>
<dbReference type="InterPro" id="IPR001036">
    <property type="entry name" value="Acrflvin-R"/>
</dbReference>
<keyword evidence="2" id="KW-1185">Reference proteome</keyword>
<sequence>VGIGRELRTGSASVDGREVVLGTALMLIGGNSRTVAAAADARIKEISKTLPPGIYAHTVLNRTQLVDATVHTVASNL</sequence>
<evidence type="ECO:0000313" key="2">
    <source>
        <dbReference type="Proteomes" id="UP001610706"/>
    </source>
</evidence>
<feature type="non-terminal residue" evidence="1">
    <location>
        <position position="1"/>
    </location>
</feature>
<dbReference type="RefSeq" id="WP_395545994.1">
    <property type="nucleotide sequence ID" value="NZ_JBGFTR010000130.1"/>
</dbReference>